<dbReference type="OrthoDB" id="197676at2759"/>
<gene>
    <name evidence="1" type="ORF">BU24DRAFT_497048</name>
</gene>
<evidence type="ECO:0000313" key="2">
    <source>
        <dbReference type="Proteomes" id="UP000799778"/>
    </source>
</evidence>
<reference evidence="1" key="1">
    <citation type="journal article" date="2020" name="Stud. Mycol.">
        <title>101 Dothideomycetes genomes: a test case for predicting lifestyles and emergence of pathogens.</title>
        <authorList>
            <person name="Haridas S."/>
            <person name="Albert R."/>
            <person name="Binder M."/>
            <person name="Bloem J."/>
            <person name="Labutti K."/>
            <person name="Salamov A."/>
            <person name="Andreopoulos B."/>
            <person name="Baker S."/>
            <person name="Barry K."/>
            <person name="Bills G."/>
            <person name="Bluhm B."/>
            <person name="Cannon C."/>
            <person name="Castanera R."/>
            <person name="Culley D."/>
            <person name="Daum C."/>
            <person name="Ezra D."/>
            <person name="Gonzalez J."/>
            <person name="Henrissat B."/>
            <person name="Kuo A."/>
            <person name="Liang C."/>
            <person name="Lipzen A."/>
            <person name="Lutzoni F."/>
            <person name="Magnuson J."/>
            <person name="Mondo S."/>
            <person name="Nolan M."/>
            <person name="Ohm R."/>
            <person name="Pangilinan J."/>
            <person name="Park H.-J."/>
            <person name="Ramirez L."/>
            <person name="Alfaro M."/>
            <person name="Sun H."/>
            <person name="Tritt A."/>
            <person name="Yoshinaga Y."/>
            <person name="Zwiers L.-H."/>
            <person name="Turgeon B."/>
            <person name="Goodwin S."/>
            <person name="Spatafora J."/>
            <person name="Crous P."/>
            <person name="Grigoriev I."/>
        </authorList>
    </citation>
    <scope>NUCLEOTIDE SEQUENCE</scope>
    <source>
        <strain evidence="1">CBS 175.79</strain>
    </source>
</reference>
<protein>
    <recommendedName>
        <fullName evidence="3">SAP domain-containing protein</fullName>
    </recommendedName>
</protein>
<proteinExistence type="predicted"/>
<keyword evidence="2" id="KW-1185">Reference proteome</keyword>
<accession>A0A6A5X903</accession>
<organism evidence="1 2">
    <name type="scientific">Aaosphaeria arxii CBS 175.79</name>
    <dbReference type="NCBI Taxonomy" id="1450172"/>
    <lineage>
        <taxon>Eukaryota</taxon>
        <taxon>Fungi</taxon>
        <taxon>Dikarya</taxon>
        <taxon>Ascomycota</taxon>
        <taxon>Pezizomycotina</taxon>
        <taxon>Dothideomycetes</taxon>
        <taxon>Pleosporomycetidae</taxon>
        <taxon>Pleosporales</taxon>
        <taxon>Pleosporales incertae sedis</taxon>
        <taxon>Aaosphaeria</taxon>
    </lineage>
</organism>
<evidence type="ECO:0008006" key="3">
    <source>
        <dbReference type="Google" id="ProtNLM"/>
    </source>
</evidence>
<dbReference type="AlphaFoldDB" id="A0A6A5X903"/>
<sequence>MVKELVAYVFSLTYDRDYSSRQKWQLHKILEERTIPFENSSRKQELVDLLEEDDLKKRKQLKIENHTPNKKPRLRTPDIEYNYDRSKLRDQRATPGRVKRPRYEDMNIPDDVLGYFELNFTIPKEEKPKGRTNARQENELFKRNALLNPLTTFHDLYRCHEKGRQGSPTYDGAGYQLDWEKVNRWMKPQAYNKDRMVRNMDKALDKSEKEEALLFRVFFKDKKKLGLDDPYYIKGFVKDHISKDLSIPFHQIGPDEIMKWRDEGFERKSFKEWWKEPNEEELTRIENMEEGGSLRKDL</sequence>
<name>A0A6A5X903_9PLEO</name>
<dbReference type="Proteomes" id="UP000799778">
    <property type="component" value="Unassembled WGS sequence"/>
</dbReference>
<evidence type="ECO:0000313" key="1">
    <source>
        <dbReference type="EMBL" id="KAF2009403.1"/>
    </source>
</evidence>
<dbReference type="EMBL" id="ML978078">
    <property type="protein sequence ID" value="KAF2009403.1"/>
    <property type="molecule type" value="Genomic_DNA"/>
</dbReference>
<dbReference type="RefSeq" id="XP_033377742.1">
    <property type="nucleotide sequence ID" value="XM_033534238.1"/>
</dbReference>
<dbReference type="GeneID" id="54291635"/>